<dbReference type="AlphaFoldDB" id="A0A1H3Z9S8"/>
<gene>
    <name evidence="1" type="ORF">SAMN02982996_01103</name>
</gene>
<dbReference type="Proteomes" id="UP000187280">
    <property type="component" value="Unassembled WGS sequence"/>
</dbReference>
<name>A0A1H3Z9S8_9GAMM</name>
<proteinExistence type="predicted"/>
<reference evidence="1 2" key="1">
    <citation type="submission" date="2016-10" db="EMBL/GenBank/DDBJ databases">
        <authorList>
            <person name="de Groot N.N."/>
        </authorList>
    </citation>
    <scope>NUCLEOTIDE SEQUENCE [LARGE SCALE GENOMIC DNA]</scope>
    <source>
        <strain evidence="1 2">ATCC 29281</strain>
    </source>
</reference>
<organism evidence="1 2">
    <name type="scientific">Lonsdalea quercina</name>
    <dbReference type="NCBI Taxonomy" id="71657"/>
    <lineage>
        <taxon>Bacteria</taxon>
        <taxon>Pseudomonadati</taxon>
        <taxon>Pseudomonadota</taxon>
        <taxon>Gammaproteobacteria</taxon>
        <taxon>Enterobacterales</taxon>
        <taxon>Pectobacteriaceae</taxon>
        <taxon>Lonsdalea</taxon>
    </lineage>
</organism>
<evidence type="ECO:0000313" key="1">
    <source>
        <dbReference type="EMBL" id="SEA20278.1"/>
    </source>
</evidence>
<evidence type="ECO:0000313" key="2">
    <source>
        <dbReference type="Proteomes" id="UP000187280"/>
    </source>
</evidence>
<protein>
    <submittedName>
        <fullName evidence="1">Uncharacterized protein</fullName>
    </submittedName>
</protein>
<dbReference type="EMBL" id="FNQS01000003">
    <property type="protein sequence ID" value="SEA20278.1"/>
    <property type="molecule type" value="Genomic_DNA"/>
</dbReference>
<sequence>MGPDGLNNAGSGVVGKGRRLSKFDVVYGILTHTSSVGFGVCRHRAVAEWRSAATAEVQKQGAIYVKR</sequence>
<accession>A0A1H3Z9S8</accession>
<keyword evidence="2" id="KW-1185">Reference proteome</keyword>